<dbReference type="PROSITE" id="PS50110">
    <property type="entry name" value="RESPONSE_REGULATORY"/>
    <property type="match status" value="1"/>
</dbReference>
<comment type="caution">
    <text evidence="4">The sequence shown here is derived from an EMBL/GenBank/DDBJ whole genome shotgun (WGS) entry which is preliminary data.</text>
</comment>
<name>A0A841D3K5_PLAVE</name>
<dbReference type="PANTHER" id="PTHR44591">
    <property type="entry name" value="STRESS RESPONSE REGULATOR PROTEIN 1"/>
    <property type="match status" value="1"/>
</dbReference>
<dbReference type="InterPro" id="IPR011006">
    <property type="entry name" value="CheY-like_superfamily"/>
</dbReference>
<dbReference type="GO" id="GO:0000160">
    <property type="term" value="P:phosphorelay signal transduction system"/>
    <property type="evidence" value="ECO:0007669"/>
    <property type="project" value="InterPro"/>
</dbReference>
<dbReference type="Pfam" id="PF00072">
    <property type="entry name" value="Response_reg"/>
    <property type="match status" value="1"/>
</dbReference>
<keyword evidence="1 2" id="KW-0597">Phosphoprotein</keyword>
<dbReference type="EMBL" id="JACHJJ010000005">
    <property type="protein sequence ID" value="MBB5962745.1"/>
    <property type="molecule type" value="Genomic_DNA"/>
</dbReference>
<organism evidence="4 5">
    <name type="scientific">Planomonospora venezuelensis</name>
    <dbReference type="NCBI Taxonomy" id="1999"/>
    <lineage>
        <taxon>Bacteria</taxon>
        <taxon>Bacillati</taxon>
        <taxon>Actinomycetota</taxon>
        <taxon>Actinomycetes</taxon>
        <taxon>Streptosporangiales</taxon>
        <taxon>Streptosporangiaceae</taxon>
        <taxon>Planomonospora</taxon>
    </lineage>
</organism>
<accession>A0A841D3K5</accession>
<evidence type="ECO:0000313" key="4">
    <source>
        <dbReference type="EMBL" id="MBB5962745.1"/>
    </source>
</evidence>
<dbReference type="RefSeq" id="WP_184940404.1">
    <property type="nucleotide sequence ID" value="NZ_BAAAWZ010000001.1"/>
</dbReference>
<dbReference type="Gene3D" id="3.40.50.2300">
    <property type="match status" value="1"/>
</dbReference>
<evidence type="ECO:0000256" key="1">
    <source>
        <dbReference type="ARBA" id="ARBA00022553"/>
    </source>
</evidence>
<dbReference type="Proteomes" id="UP000562352">
    <property type="component" value="Unassembled WGS sequence"/>
</dbReference>
<feature type="domain" description="Response regulatory" evidence="3">
    <location>
        <begin position="3"/>
        <end position="122"/>
    </location>
</feature>
<reference evidence="4 5" key="1">
    <citation type="submission" date="2020-08" db="EMBL/GenBank/DDBJ databases">
        <title>Genomic Encyclopedia of Type Strains, Phase III (KMG-III): the genomes of soil and plant-associated and newly described type strains.</title>
        <authorList>
            <person name="Whitman W."/>
        </authorList>
    </citation>
    <scope>NUCLEOTIDE SEQUENCE [LARGE SCALE GENOMIC DNA]</scope>
    <source>
        <strain evidence="4 5">CECT 3303</strain>
    </source>
</reference>
<evidence type="ECO:0000259" key="3">
    <source>
        <dbReference type="PROSITE" id="PS50110"/>
    </source>
</evidence>
<dbReference type="PANTHER" id="PTHR44591:SF3">
    <property type="entry name" value="RESPONSE REGULATORY DOMAIN-CONTAINING PROTEIN"/>
    <property type="match status" value="1"/>
</dbReference>
<evidence type="ECO:0000313" key="5">
    <source>
        <dbReference type="Proteomes" id="UP000562352"/>
    </source>
</evidence>
<dbReference type="InterPro" id="IPR001789">
    <property type="entry name" value="Sig_transdc_resp-reg_receiver"/>
</dbReference>
<dbReference type="GO" id="GO:0003677">
    <property type="term" value="F:DNA binding"/>
    <property type="evidence" value="ECO:0007669"/>
    <property type="project" value="UniProtKB-KW"/>
</dbReference>
<dbReference type="SUPFAM" id="SSF52172">
    <property type="entry name" value="CheY-like"/>
    <property type="match status" value="1"/>
</dbReference>
<gene>
    <name evidence="4" type="ORF">FHS22_002013</name>
</gene>
<dbReference type="InterPro" id="IPR050595">
    <property type="entry name" value="Bact_response_regulator"/>
</dbReference>
<protein>
    <submittedName>
        <fullName evidence="4">DNA-binding response OmpR family regulator</fullName>
    </submittedName>
</protein>
<proteinExistence type="predicted"/>
<sequence>MPVALVVEDDPDHQNLLVILLERAGFEVHAVANGTEAVPAAHDVRPDLMVLDWQLPGMAGLEVCRRLRAAPDTAGVAVLMVTAWVDNDVEKAMREACQAGADDFILKPINHHEFIARVLALLDRYPASEDGSGAARGAGKSS</sequence>
<dbReference type="AlphaFoldDB" id="A0A841D3K5"/>
<dbReference type="SMART" id="SM00448">
    <property type="entry name" value="REC"/>
    <property type="match status" value="1"/>
</dbReference>
<keyword evidence="5" id="KW-1185">Reference proteome</keyword>
<feature type="modified residue" description="4-aspartylphosphate" evidence="2">
    <location>
        <position position="52"/>
    </location>
</feature>
<evidence type="ECO:0000256" key="2">
    <source>
        <dbReference type="PROSITE-ProRule" id="PRU00169"/>
    </source>
</evidence>
<keyword evidence="4" id="KW-0238">DNA-binding</keyword>